<protein>
    <submittedName>
        <fullName evidence="1">Uncharacterized protein</fullName>
    </submittedName>
</protein>
<proteinExistence type="predicted"/>
<gene>
    <name evidence="1" type="ORF">KIL84_011728</name>
</gene>
<reference evidence="1" key="1">
    <citation type="submission" date="2021-09" db="EMBL/GenBank/DDBJ databases">
        <title>The genome of Mauremys mutica provides insights into the evolution of semi-aquatic lifestyle.</title>
        <authorList>
            <person name="Gong S."/>
            <person name="Gao Y."/>
        </authorList>
    </citation>
    <scope>NUCLEOTIDE SEQUENCE</scope>
    <source>
        <strain evidence="1">MM-2020</strain>
        <tissue evidence="1">Muscle</tissue>
    </source>
</reference>
<organism evidence="1 2">
    <name type="scientific">Mauremys mutica</name>
    <name type="common">yellowpond turtle</name>
    <dbReference type="NCBI Taxonomy" id="74926"/>
    <lineage>
        <taxon>Eukaryota</taxon>
        <taxon>Metazoa</taxon>
        <taxon>Chordata</taxon>
        <taxon>Craniata</taxon>
        <taxon>Vertebrata</taxon>
        <taxon>Euteleostomi</taxon>
        <taxon>Archelosauria</taxon>
        <taxon>Testudinata</taxon>
        <taxon>Testudines</taxon>
        <taxon>Cryptodira</taxon>
        <taxon>Durocryptodira</taxon>
        <taxon>Testudinoidea</taxon>
        <taxon>Geoemydidae</taxon>
        <taxon>Geoemydinae</taxon>
        <taxon>Mauremys</taxon>
    </lineage>
</organism>
<evidence type="ECO:0000313" key="2">
    <source>
        <dbReference type="Proteomes" id="UP000827986"/>
    </source>
</evidence>
<dbReference type="Proteomes" id="UP000827986">
    <property type="component" value="Unassembled WGS sequence"/>
</dbReference>
<accession>A0A9D3XE68</accession>
<dbReference type="EMBL" id="JAHDVG010000474">
    <property type="protein sequence ID" value="KAH1178026.1"/>
    <property type="molecule type" value="Genomic_DNA"/>
</dbReference>
<comment type="caution">
    <text evidence="1">The sequence shown here is derived from an EMBL/GenBank/DDBJ whole genome shotgun (WGS) entry which is preliminary data.</text>
</comment>
<sequence>MKKNKAAAARMKKCDQTPGPFILLLSFFRGKNILLIAPVKEKHSWSDDYECLPQSTGQELFLIDAVKEKLYCVSRRLSVRTFFSSTFSRKQLNSPATLQKQEKSCSPLDAPELLLETESRLH</sequence>
<keyword evidence="2" id="KW-1185">Reference proteome</keyword>
<evidence type="ECO:0000313" key="1">
    <source>
        <dbReference type="EMBL" id="KAH1178026.1"/>
    </source>
</evidence>
<dbReference type="AlphaFoldDB" id="A0A9D3XE68"/>
<name>A0A9D3XE68_9SAUR</name>